<dbReference type="Proteomes" id="UP000663823">
    <property type="component" value="Unassembled WGS sequence"/>
</dbReference>
<evidence type="ECO:0000313" key="2">
    <source>
        <dbReference type="EMBL" id="CAF3725908.1"/>
    </source>
</evidence>
<gene>
    <name evidence="2" type="ORF">OTI717_LOCUS14128</name>
</gene>
<dbReference type="EMBL" id="CAJOAX010001552">
    <property type="protein sequence ID" value="CAF3725908.1"/>
    <property type="molecule type" value="Genomic_DNA"/>
</dbReference>
<accession>A0A818WMC9</accession>
<reference evidence="2" key="1">
    <citation type="submission" date="2021-02" db="EMBL/GenBank/DDBJ databases">
        <authorList>
            <person name="Nowell W R."/>
        </authorList>
    </citation>
    <scope>NUCLEOTIDE SEQUENCE</scope>
</reference>
<protein>
    <submittedName>
        <fullName evidence="2">Uncharacterized protein</fullName>
    </submittedName>
</protein>
<evidence type="ECO:0000313" key="3">
    <source>
        <dbReference type="Proteomes" id="UP000663823"/>
    </source>
</evidence>
<evidence type="ECO:0000256" key="1">
    <source>
        <dbReference type="SAM" id="MobiDB-lite"/>
    </source>
</evidence>
<proteinExistence type="predicted"/>
<comment type="caution">
    <text evidence="2">The sequence shown here is derived from an EMBL/GenBank/DDBJ whole genome shotgun (WGS) entry which is preliminary data.</text>
</comment>
<name>A0A818WMC9_9BILA</name>
<organism evidence="2 3">
    <name type="scientific">Rotaria sordida</name>
    <dbReference type="NCBI Taxonomy" id="392033"/>
    <lineage>
        <taxon>Eukaryota</taxon>
        <taxon>Metazoa</taxon>
        <taxon>Spiralia</taxon>
        <taxon>Gnathifera</taxon>
        <taxon>Rotifera</taxon>
        <taxon>Eurotatoria</taxon>
        <taxon>Bdelloidea</taxon>
        <taxon>Philodinida</taxon>
        <taxon>Philodinidae</taxon>
        <taxon>Rotaria</taxon>
    </lineage>
</organism>
<feature type="region of interest" description="Disordered" evidence="1">
    <location>
        <begin position="17"/>
        <end position="43"/>
    </location>
</feature>
<feature type="compositionally biased region" description="Polar residues" evidence="1">
    <location>
        <begin position="24"/>
        <end position="43"/>
    </location>
</feature>
<sequence length="169" mass="18176">MPTESVTDVVAPLINEASHEKISTSDATGYNNPTTTSPSSVLPNVSSGALEVHDVVVVSCSNDKLSNGDPIAEELITLRNELLTFGKTRSERLAFIKNMEQLILGSNTTTDEAEKKINMDPTASLDNLPALVTQVCLSGANIIVLENAIINAQSENMKNFLRHVIVELV</sequence>
<dbReference type="AlphaFoldDB" id="A0A818WMC9"/>